<reference evidence="2 3" key="1">
    <citation type="journal article" date="2019" name="Sci. Rep.">
        <title>Orb-weaving spider Araneus ventricosus genome elucidates the spidroin gene catalogue.</title>
        <authorList>
            <person name="Kono N."/>
            <person name="Nakamura H."/>
            <person name="Ohtoshi R."/>
            <person name="Moran D.A.P."/>
            <person name="Shinohara A."/>
            <person name="Yoshida Y."/>
            <person name="Fujiwara M."/>
            <person name="Mori M."/>
            <person name="Tomita M."/>
            <person name="Arakawa K."/>
        </authorList>
    </citation>
    <scope>NUCLEOTIDE SEQUENCE [LARGE SCALE GENOMIC DNA]</scope>
</reference>
<keyword evidence="3" id="KW-1185">Reference proteome</keyword>
<sequence>MLLFSGRDEKGQLSREHEEAFGDGRTSQKGATPSCDEVIGHLQSRGTHVGPVCIQSLRQLARGTLFGPICDPTATASASRHPSESQASSTCSIP</sequence>
<feature type="region of interest" description="Disordered" evidence="1">
    <location>
        <begin position="71"/>
        <end position="94"/>
    </location>
</feature>
<feature type="compositionally biased region" description="Basic and acidic residues" evidence="1">
    <location>
        <begin position="1"/>
        <end position="22"/>
    </location>
</feature>
<gene>
    <name evidence="2" type="ORF">AVEN_189212_1</name>
</gene>
<name>A0A4Y2TCR4_ARAVE</name>
<feature type="region of interest" description="Disordered" evidence="1">
    <location>
        <begin position="1"/>
        <end position="35"/>
    </location>
</feature>
<proteinExistence type="predicted"/>
<dbReference type="Proteomes" id="UP000499080">
    <property type="component" value="Unassembled WGS sequence"/>
</dbReference>
<evidence type="ECO:0000313" key="3">
    <source>
        <dbReference type="Proteomes" id="UP000499080"/>
    </source>
</evidence>
<dbReference type="AlphaFoldDB" id="A0A4Y2TCR4"/>
<comment type="caution">
    <text evidence="2">The sequence shown here is derived from an EMBL/GenBank/DDBJ whole genome shotgun (WGS) entry which is preliminary data.</text>
</comment>
<evidence type="ECO:0000256" key="1">
    <source>
        <dbReference type="SAM" id="MobiDB-lite"/>
    </source>
</evidence>
<organism evidence="2 3">
    <name type="scientific">Araneus ventricosus</name>
    <name type="common">Orbweaver spider</name>
    <name type="synonym">Epeira ventricosa</name>
    <dbReference type="NCBI Taxonomy" id="182803"/>
    <lineage>
        <taxon>Eukaryota</taxon>
        <taxon>Metazoa</taxon>
        <taxon>Ecdysozoa</taxon>
        <taxon>Arthropoda</taxon>
        <taxon>Chelicerata</taxon>
        <taxon>Arachnida</taxon>
        <taxon>Araneae</taxon>
        <taxon>Araneomorphae</taxon>
        <taxon>Entelegynae</taxon>
        <taxon>Araneoidea</taxon>
        <taxon>Araneidae</taxon>
        <taxon>Araneus</taxon>
    </lineage>
</organism>
<feature type="compositionally biased region" description="Polar residues" evidence="1">
    <location>
        <begin position="74"/>
        <end position="94"/>
    </location>
</feature>
<dbReference type="EMBL" id="BGPR01027492">
    <property type="protein sequence ID" value="GBN98041.1"/>
    <property type="molecule type" value="Genomic_DNA"/>
</dbReference>
<protein>
    <submittedName>
        <fullName evidence="2">Uncharacterized protein</fullName>
    </submittedName>
</protein>
<evidence type="ECO:0000313" key="2">
    <source>
        <dbReference type="EMBL" id="GBN98041.1"/>
    </source>
</evidence>
<accession>A0A4Y2TCR4</accession>